<dbReference type="SUPFAM" id="SSF47598">
    <property type="entry name" value="Ribbon-helix-helix"/>
    <property type="match status" value="1"/>
</dbReference>
<protein>
    <submittedName>
        <fullName evidence="1">Toxin-antitoxin system protein</fullName>
    </submittedName>
</protein>
<organism evidence="1 2">
    <name type="scientific">Segatella copri</name>
    <dbReference type="NCBI Taxonomy" id="165179"/>
    <lineage>
        <taxon>Bacteria</taxon>
        <taxon>Pseudomonadati</taxon>
        <taxon>Bacteroidota</taxon>
        <taxon>Bacteroidia</taxon>
        <taxon>Bacteroidales</taxon>
        <taxon>Prevotellaceae</taxon>
        <taxon>Segatella</taxon>
    </lineage>
</organism>
<reference evidence="1 2" key="1">
    <citation type="submission" date="2019-09" db="EMBL/GenBank/DDBJ databases">
        <title>Distinct polysaccharide growth profiles of human intestinal Prevotella copri isolates.</title>
        <authorList>
            <person name="Fehlner-Peach H."/>
            <person name="Magnabosco C."/>
            <person name="Raghavan V."/>
            <person name="Scher J.U."/>
            <person name="Tett A."/>
            <person name="Cox L.M."/>
            <person name="Gottsegen C."/>
            <person name="Watters A."/>
            <person name="Wiltshire- Gordon J.D."/>
            <person name="Segata N."/>
            <person name="Bonneau R."/>
            <person name="Littman D.R."/>
        </authorList>
    </citation>
    <scope>NUCLEOTIDE SEQUENCE [LARGE SCALE GENOMIC DNA]</scope>
    <source>
        <strain evidence="2">iAA917</strain>
    </source>
</reference>
<dbReference type="InterPro" id="IPR013321">
    <property type="entry name" value="Arc_rbn_hlx_hlx"/>
</dbReference>
<dbReference type="InterPro" id="IPR010985">
    <property type="entry name" value="Ribbon_hlx_hlx"/>
</dbReference>
<evidence type="ECO:0000313" key="2">
    <source>
        <dbReference type="Proteomes" id="UP000477980"/>
    </source>
</evidence>
<dbReference type="Gene3D" id="1.10.1220.10">
    <property type="entry name" value="Met repressor-like"/>
    <property type="match status" value="1"/>
</dbReference>
<name>A0A6G1VMZ2_9BACT</name>
<dbReference type="RefSeq" id="WP_153091568.1">
    <property type="nucleotide sequence ID" value="NZ_CP152346.1"/>
</dbReference>
<dbReference type="AlphaFoldDB" id="A0A6G1VMZ2"/>
<accession>A0A6G1VMZ2</accession>
<evidence type="ECO:0000313" key="1">
    <source>
        <dbReference type="EMBL" id="MQP14113.1"/>
    </source>
</evidence>
<dbReference type="Proteomes" id="UP000477980">
    <property type="component" value="Unassembled WGS sequence"/>
</dbReference>
<comment type="caution">
    <text evidence="1">The sequence shown here is derived from an EMBL/GenBank/DDBJ whole genome shotgun (WGS) entry which is preliminary data.</text>
</comment>
<dbReference type="EMBL" id="VZAH01000077">
    <property type="protein sequence ID" value="MQP14113.1"/>
    <property type="molecule type" value="Genomic_DNA"/>
</dbReference>
<gene>
    <name evidence="1" type="ORF">F7D25_06780</name>
</gene>
<proteinExistence type="predicted"/>
<dbReference type="GO" id="GO:0006355">
    <property type="term" value="P:regulation of DNA-templated transcription"/>
    <property type="evidence" value="ECO:0007669"/>
    <property type="project" value="InterPro"/>
</dbReference>
<sequence>MSTTAARIPTSFRFQSSLLEELKEKAKASNRSLNNYVESLLISILHPSEVVEDNTIDEELQKKIDKAMDEYKKGETLHFENSTEMNEWLDSL</sequence>
<dbReference type="OrthoDB" id="1447998at2"/>